<organism evidence="1 2">
    <name type="scientific">Prorocentrum cordatum</name>
    <dbReference type="NCBI Taxonomy" id="2364126"/>
    <lineage>
        <taxon>Eukaryota</taxon>
        <taxon>Sar</taxon>
        <taxon>Alveolata</taxon>
        <taxon>Dinophyceae</taxon>
        <taxon>Prorocentrales</taxon>
        <taxon>Prorocentraceae</taxon>
        <taxon>Prorocentrum</taxon>
    </lineage>
</organism>
<evidence type="ECO:0008006" key="3">
    <source>
        <dbReference type="Google" id="ProtNLM"/>
    </source>
</evidence>
<comment type="caution">
    <text evidence="1">The sequence shown here is derived from an EMBL/GenBank/DDBJ whole genome shotgun (WGS) entry which is preliminary data.</text>
</comment>
<evidence type="ECO:0000313" key="2">
    <source>
        <dbReference type="Proteomes" id="UP001189429"/>
    </source>
</evidence>
<dbReference type="Proteomes" id="UP001189429">
    <property type="component" value="Unassembled WGS sequence"/>
</dbReference>
<accession>A0ABN9XQQ6</accession>
<dbReference type="SUPFAM" id="SSF56672">
    <property type="entry name" value="DNA/RNA polymerases"/>
    <property type="match status" value="1"/>
</dbReference>
<keyword evidence="2" id="KW-1185">Reference proteome</keyword>
<evidence type="ECO:0000313" key="1">
    <source>
        <dbReference type="EMBL" id="CAK0902285.1"/>
    </source>
</evidence>
<name>A0ABN9XQQ6_9DINO</name>
<gene>
    <name evidence="1" type="ORF">PCOR1329_LOCUS78951</name>
</gene>
<proteinExistence type="predicted"/>
<reference evidence="1" key="1">
    <citation type="submission" date="2023-10" db="EMBL/GenBank/DDBJ databases">
        <authorList>
            <person name="Chen Y."/>
            <person name="Shah S."/>
            <person name="Dougan E. K."/>
            <person name="Thang M."/>
            <person name="Chan C."/>
        </authorList>
    </citation>
    <scope>NUCLEOTIDE SEQUENCE [LARGE SCALE GENOMIC DNA]</scope>
</reference>
<dbReference type="EMBL" id="CAUYUJ010021049">
    <property type="protein sequence ID" value="CAK0902285.1"/>
    <property type="molecule type" value="Genomic_DNA"/>
</dbReference>
<sequence>MERVTDWMVLICTVDTDIYEEDYSCQGKDIIAVRFTSDRATFPPGVGAANLYQFRRDLTAVEMQQIDQTALDYCRAALTADHQRLRLPVPGGPFLVPLTFGPAGDGGPAAGAAPAAAGAAPLVAAALAAPAAMLAGAAAAPPPAGGAAPGGAAAAGPGAAAPVAEAAVWVLVESTTAGRRGAVVIPPAGSDFRGAAGLMPHADGTLVAIRSISEPAQTYAGRGAASDARLMSIVANPAAPGGRLLRQWRDAVATFTEESFVDWCIPGPRTCFCCCKSIDRRQGGPLDHFRFWKSTLGLPTEDYGVSDYKASARAIYTLACWGGLDLPNLAGAEQILRKCQMYEYVYVMGTSRAIVLGDSVIYFHCQSLEVRVLSDYAGESATVAPLDFDNINGLSLPDEGFKLVPLDALGGGADREIVERLHDMMLSQSEGRARIESEGPRKLCADPALRNPELCAQLLRTPERGKLIDVYDDKCCSVGAFFVYRKSGKLRLILDGRHASLHFQVPNTVALASGATFAGLHVGGGKPLAVAEVDLADAFYTMPLPPKFRGELVYPCFRCPPMGCSFSLWICQAILEGMALKVPQLSLASRFVDRRPVAQVSEAVIHTEYVDNAISLSTNSETAIAAASAVDSHLRAAGLPTHGVESCFCAVALGWQFDEKFPIVGLNPALRWKLRLAFLELCRRGYASGNAISRVVSRFTSRGLIRREFLSALNSLCALSAQYGGPVVGVDSFAGPKAPIKGPLEVPIEKPVEESAVEGELVEEEMFGGIEEDEEFPEIPHDVWAKGWAPVVSHRWSRSEHQVVLEAWGMVVAVRHVLRRVSSFNRCHLCLGDCLGAILAAAKGRSLRREMGRVRRQLAALSLASGAAFFWRWVPSERNAADRASRNLPGVGYAAAAAGPCGPSAAAGRPGPGREHGGLAGEGWPDSLQRAPAWHPQGVSWRGRNQRSFLELKAVGDRTALDYQIRYQAFLARSANAGLSVTTVPGLEEALLEYFNQLYFDGHDSPDGPKLAAAVAHFQALKGWKTLAPPRARLPLPWPVVALLADWIAANGFLAAARATVLTFALYLRPSETLSLRVKSVVRPIRSGPRHLSKRSILLSPAELEARSKTEDYDISNLLGNPEFSWVDQMLDRLVRGRAVDAPLFTVDMRSWARTHEMLTNAREFGDIKKRGRWEADRRLKRCA</sequence>
<protein>
    <recommendedName>
        <fullName evidence="3">Reverse transcriptase domain-containing protein</fullName>
    </recommendedName>
</protein>
<dbReference type="InterPro" id="IPR043502">
    <property type="entry name" value="DNA/RNA_pol_sf"/>
</dbReference>